<name>A0NRT1_ROSAI</name>
<dbReference type="EMBL" id="AAUW01000006">
    <property type="protein sequence ID" value="EAV44229.1"/>
    <property type="molecule type" value="Genomic_DNA"/>
</dbReference>
<dbReference type="AlphaFoldDB" id="A0NRT1"/>
<sequence length="38" mass="4456">MLISVCREKLKLAANFLKRADTQELFFVVFHVTDTDKK</sequence>
<accession>A0NRT1</accession>
<comment type="caution">
    <text evidence="1">The sequence shown here is derived from an EMBL/GenBank/DDBJ whole genome shotgun (WGS) entry which is preliminary data.</text>
</comment>
<evidence type="ECO:0000313" key="2">
    <source>
        <dbReference type="Proteomes" id="UP000004848"/>
    </source>
</evidence>
<dbReference type="Proteomes" id="UP000004848">
    <property type="component" value="Unassembled WGS sequence"/>
</dbReference>
<organism evidence="1 2">
    <name type="scientific">Roseibium aggregatum (strain ATCC 25650 / DSM 13394 / JCM 20685 / NBRC 16684 / NCIMB 2208 / IAM 12614 / B1)</name>
    <name type="common">Stappia aggregata</name>
    <dbReference type="NCBI Taxonomy" id="384765"/>
    <lineage>
        <taxon>Bacteria</taxon>
        <taxon>Pseudomonadati</taxon>
        <taxon>Pseudomonadota</taxon>
        <taxon>Alphaproteobacteria</taxon>
        <taxon>Hyphomicrobiales</taxon>
        <taxon>Stappiaceae</taxon>
        <taxon>Roseibium</taxon>
    </lineage>
</organism>
<protein>
    <submittedName>
        <fullName evidence="1">Uncharacterized protein</fullName>
    </submittedName>
</protein>
<reference evidence="1 2" key="1">
    <citation type="submission" date="2006-05" db="EMBL/GenBank/DDBJ databases">
        <authorList>
            <person name="King G."/>
            <person name="Ferriera S."/>
            <person name="Johnson J."/>
            <person name="Kravitz S."/>
            <person name="Beeson K."/>
            <person name="Sutton G."/>
            <person name="Rogers Y.-H."/>
            <person name="Friedman R."/>
            <person name="Frazier M."/>
            <person name="Venter J.C."/>
        </authorList>
    </citation>
    <scope>NUCLEOTIDE SEQUENCE [LARGE SCALE GENOMIC DNA]</scope>
    <source>
        <strain evidence="2">ATCC 25650 / DSM 13394 / JCM 20685 / NBRC 16684 / NCIMB 2208 / IAM 12614 / B1</strain>
    </source>
</reference>
<evidence type="ECO:0000313" key="1">
    <source>
        <dbReference type="EMBL" id="EAV44229.1"/>
    </source>
</evidence>
<proteinExistence type="predicted"/>
<gene>
    <name evidence="1" type="ORF">SIAM614_03685</name>
</gene>